<evidence type="ECO:0000313" key="2">
    <source>
        <dbReference type="EMBL" id="QFX95994.1"/>
    </source>
</evidence>
<dbReference type="Proteomes" id="UP000363590">
    <property type="component" value="Chromosome"/>
</dbReference>
<name>A0A5P9XQX2_ACITH</name>
<sequence length="403" mass="42555">MDRRAQGFTLIEMLFAIFIFTLLLGVLAPVFMQALHASQETATEARMQELAKGTKTAYAKDAMVVDTTGANGALVFTAGHSQWIGNGLNGINTDVLTDGTETVTPARAFTPGQPQSIQPGFYAIAGAAGNSPLHLATDGFGQPVWVYVSPEMEAQYDGYPLYFHDVGFLSTNGLPAGITPQSQGVTYTCTVDPANDQYGCAFDLGTQKGAQHDLVTQVSGYAIEAHLYKVTLQRMHKVAQAYSSYFTTQYLANPGRNADIDYFASADPNDGTNASYWDTASVITNSGNGNGPGWAFPGQNPDGSTVSYYYGSGALCDVQPATWNNNDFVTSLGLSDASVTSAWGFLFGVGNGPNSGSAAGTCNGNDRDPSSSNGNLQSPPYTAFIYAWAPSGVLLADPVIGNY</sequence>
<dbReference type="GeneID" id="60696042"/>
<evidence type="ECO:0008006" key="4">
    <source>
        <dbReference type="Google" id="ProtNLM"/>
    </source>
</evidence>
<keyword evidence="1" id="KW-1133">Transmembrane helix</keyword>
<accession>A0A5P9XQX2</accession>
<gene>
    <name evidence="2" type="ORF">GCD22_01700</name>
</gene>
<dbReference type="NCBIfam" id="TIGR02532">
    <property type="entry name" value="IV_pilin_GFxxxE"/>
    <property type="match status" value="1"/>
</dbReference>
<keyword evidence="1" id="KW-0812">Transmembrane</keyword>
<organism evidence="2 3">
    <name type="scientific">Acidithiobacillus thiooxidans ATCC 19377</name>
    <dbReference type="NCBI Taxonomy" id="637390"/>
    <lineage>
        <taxon>Bacteria</taxon>
        <taxon>Pseudomonadati</taxon>
        <taxon>Pseudomonadota</taxon>
        <taxon>Acidithiobacillia</taxon>
        <taxon>Acidithiobacillales</taxon>
        <taxon>Acidithiobacillaceae</taxon>
        <taxon>Acidithiobacillus</taxon>
    </lineage>
</organism>
<protein>
    <recommendedName>
        <fullName evidence="4">Prepilin-type N-terminal cleavage/methylation domain-containing protein</fullName>
    </recommendedName>
</protein>
<dbReference type="InterPro" id="IPR012902">
    <property type="entry name" value="N_methyl_site"/>
</dbReference>
<dbReference type="SUPFAM" id="SSF54523">
    <property type="entry name" value="Pili subunits"/>
    <property type="match status" value="1"/>
</dbReference>
<evidence type="ECO:0000313" key="3">
    <source>
        <dbReference type="Proteomes" id="UP000363590"/>
    </source>
</evidence>
<dbReference type="Pfam" id="PF07963">
    <property type="entry name" value="N_methyl"/>
    <property type="match status" value="1"/>
</dbReference>
<dbReference type="Gene3D" id="3.30.700.10">
    <property type="entry name" value="Glycoprotein, Type 4 Pilin"/>
    <property type="match status" value="1"/>
</dbReference>
<dbReference type="EMBL" id="CP045571">
    <property type="protein sequence ID" value="QFX95994.1"/>
    <property type="molecule type" value="Genomic_DNA"/>
</dbReference>
<proteinExistence type="predicted"/>
<dbReference type="AlphaFoldDB" id="A0A5P9XQX2"/>
<feature type="transmembrane region" description="Helical" evidence="1">
    <location>
        <begin position="7"/>
        <end position="32"/>
    </location>
</feature>
<reference evidence="2 3" key="1">
    <citation type="submission" date="2019-10" db="EMBL/GenBank/DDBJ databases">
        <authorList>
            <person name="Wang R."/>
        </authorList>
    </citation>
    <scope>NUCLEOTIDE SEQUENCE [LARGE SCALE GENOMIC DNA]</scope>
    <source>
        <strain evidence="2 3">ATCC 19377</strain>
    </source>
</reference>
<dbReference type="InterPro" id="IPR045584">
    <property type="entry name" value="Pilin-like"/>
</dbReference>
<dbReference type="RefSeq" id="WP_170286712.1">
    <property type="nucleotide sequence ID" value="NZ_CP045571.1"/>
</dbReference>
<evidence type="ECO:0000256" key="1">
    <source>
        <dbReference type="SAM" id="Phobius"/>
    </source>
</evidence>
<dbReference type="PROSITE" id="PS00409">
    <property type="entry name" value="PROKAR_NTER_METHYL"/>
    <property type="match status" value="1"/>
</dbReference>
<keyword evidence="1" id="KW-0472">Membrane</keyword>
<dbReference type="KEGG" id="atx:GCD22_01700"/>